<name>A0ABP0IXV3_9DINO</name>
<accession>A0ABP0IXV3</accession>
<dbReference type="Pfam" id="PF00892">
    <property type="entry name" value="EamA"/>
    <property type="match status" value="1"/>
</dbReference>
<dbReference type="InterPro" id="IPR026505">
    <property type="entry name" value="Solute_c_fam_35_mem_F3/F4"/>
</dbReference>
<organism evidence="1 2">
    <name type="scientific">Durusdinium trenchii</name>
    <dbReference type="NCBI Taxonomy" id="1381693"/>
    <lineage>
        <taxon>Eukaryota</taxon>
        <taxon>Sar</taxon>
        <taxon>Alveolata</taxon>
        <taxon>Dinophyceae</taxon>
        <taxon>Suessiales</taxon>
        <taxon>Symbiodiniaceae</taxon>
        <taxon>Durusdinium</taxon>
    </lineage>
</organism>
<evidence type="ECO:0000313" key="1">
    <source>
        <dbReference type="EMBL" id="CAK9006937.1"/>
    </source>
</evidence>
<proteinExistence type="predicted"/>
<dbReference type="PANTHER" id="PTHR19346:SF4">
    <property type="entry name" value="SUGAR PHOSPHATE TRANSPORTER DOMAIN-CONTAINING PROTEIN"/>
    <property type="match status" value="1"/>
</dbReference>
<sequence>MATCRLVAVAALVIAICWTSGVFTTKLLTQNCGYRKPYLLTYLHELGATAISVPFACSQQLWPRCKIFGLRAMGLGLLAFGANISFMVALVLTTASSAMTLEQLTPVFIAGFSCIFLKERYQACQIFWLAVAIMGSVIVARSDLKACHGEGCSGSMPLLGDGLVVVCCVTAALYMVLFKMWFARNCTSPQLLFTYFIMKGMSVSVLGGIILLFLSESHRGLPTDTCGWGYLSINMIANMCFNLSLAWGILLVSPLACRLFVLLGLPVSLLLDSVLGVSISLWRVLGVAVVACGVAGFEWAGTVRSRAGADHGAPVEAEELSSICEDSSSGQSSCSSSRPKLSSKLSSTLCGLVAVAVCAAGFAISSTHHSELR</sequence>
<comment type="caution">
    <text evidence="1">The sequence shown here is derived from an EMBL/GenBank/DDBJ whole genome shotgun (WGS) entry which is preliminary data.</text>
</comment>
<dbReference type="PANTHER" id="PTHR19346">
    <property type="entry name" value="SUGAR PHOSPHATE TRANSPORTER DOMAIN-CONTAINING PROTEIN"/>
    <property type="match status" value="1"/>
</dbReference>
<dbReference type="SUPFAM" id="SSF103481">
    <property type="entry name" value="Multidrug resistance efflux transporter EmrE"/>
    <property type="match status" value="1"/>
</dbReference>
<protein>
    <submittedName>
        <fullName evidence="1">Uncharacterized protein</fullName>
    </submittedName>
</protein>
<evidence type="ECO:0000313" key="2">
    <source>
        <dbReference type="Proteomes" id="UP001642464"/>
    </source>
</evidence>
<dbReference type="EMBL" id="CAXAMM010005335">
    <property type="protein sequence ID" value="CAK9006937.1"/>
    <property type="molecule type" value="Genomic_DNA"/>
</dbReference>
<gene>
    <name evidence="1" type="ORF">SCF082_LOCUS9243</name>
</gene>
<dbReference type="Proteomes" id="UP001642464">
    <property type="component" value="Unassembled WGS sequence"/>
</dbReference>
<keyword evidence="2" id="KW-1185">Reference proteome</keyword>
<reference evidence="1 2" key="1">
    <citation type="submission" date="2024-02" db="EMBL/GenBank/DDBJ databases">
        <authorList>
            <person name="Chen Y."/>
            <person name="Shah S."/>
            <person name="Dougan E. K."/>
            <person name="Thang M."/>
            <person name="Chan C."/>
        </authorList>
    </citation>
    <scope>NUCLEOTIDE SEQUENCE [LARGE SCALE GENOMIC DNA]</scope>
</reference>
<dbReference type="InterPro" id="IPR037185">
    <property type="entry name" value="EmrE-like"/>
</dbReference>
<dbReference type="InterPro" id="IPR000620">
    <property type="entry name" value="EamA_dom"/>
</dbReference>